<name>A0A7L5C2N3_9RHOB</name>
<dbReference type="Proteomes" id="UP000503336">
    <property type="component" value="Chromosome"/>
</dbReference>
<proteinExistence type="predicted"/>
<feature type="region of interest" description="Disordered" evidence="1">
    <location>
        <begin position="194"/>
        <end position="217"/>
    </location>
</feature>
<dbReference type="RefSeq" id="WP_165099778.1">
    <property type="nucleotide sequence ID" value="NZ_CP049056.1"/>
</dbReference>
<sequence>MFGFGRKRKAEAALEKIAMALTDDDFQIRILGPEQYSQFKSFSAIDQHPKANGEFGGSTANPIPTNGPVGSLAYLSQLIDEQGGQILFHRIKVHNNIDIYEYVSLSGSNWGFFFLDMYHSRKSRLAPSGFSIAKRPLQLTGFNHFWDDFPFGFSEQKASMPDDLRLLYSSINSISENMRGKEFRPSDLHFRTRQGILQGGENPRPNDPEGKATEIGPGSKSAKALAEKISQQIVGFQSRIYRQSIEDLEISDRHVEKLEITLFSMSIVTLSVLYFSKQKNKEEDVEISQLDTLKQSLPASGSGVELNTAVKRYQERFSVYQKAYNLFLDSEAVEPEITLGQIVVGYISGGNMDLPPFMATQRVFSAGVLDNIDFAKNVL</sequence>
<organism evidence="2 3">
    <name type="scientific">Pikeienuella piscinae</name>
    <dbReference type="NCBI Taxonomy" id="2748098"/>
    <lineage>
        <taxon>Bacteria</taxon>
        <taxon>Pseudomonadati</taxon>
        <taxon>Pseudomonadota</taxon>
        <taxon>Alphaproteobacteria</taxon>
        <taxon>Rhodobacterales</taxon>
        <taxon>Paracoccaceae</taxon>
        <taxon>Pikeienuella</taxon>
    </lineage>
</organism>
<evidence type="ECO:0000256" key="1">
    <source>
        <dbReference type="SAM" id="MobiDB-lite"/>
    </source>
</evidence>
<gene>
    <name evidence="2" type="ORF">G5B40_13995</name>
</gene>
<dbReference type="AlphaFoldDB" id="A0A7L5C2N3"/>
<dbReference type="EMBL" id="CP049056">
    <property type="protein sequence ID" value="QIE56474.1"/>
    <property type="molecule type" value="Genomic_DNA"/>
</dbReference>
<protein>
    <submittedName>
        <fullName evidence="2">Uncharacterized protein</fullName>
    </submittedName>
</protein>
<reference evidence="2 3" key="1">
    <citation type="submission" date="2020-02" db="EMBL/GenBank/DDBJ databases">
        <title>complete genome sequence of Rhodobacteraceae bacterium.</title>
        <authorList>
            <person name="Park J."/>
            <person name="Kim Y.-S."/>
            <person name="Kim K.-H."/>
        </authorList>
    </citation>
    <scope>NUCLEOTIDE SEQUENCE [LARGE SCALE GENOMIC DNA]</scope>
    <source>
        <strain evidence="2 3">RR4-56</strain>
    </source>
</reference>
<keyword evidence="3" id="KW-1185">Reference proteome</keyword>
<dbReference type="KEGG" id="hdh:G5B40_13995"/>
<evidence type="ECO:0000313" key="2">
    <source>
        <dbReference type="EMBL" id="QIE56474.1"/>
    </source>
</evidence>
<evidence type="ECO:0000313" key="3">
    <source>
        <dbReference type="Proteomes" id="UP000503336"/>
    </source>
</evidence>
<accession>A0A7L5C2N3</accession>